<organism evidence="2 3">
    <name type="scientific">Thermomonospora umbrina</name>
    <dbReference type="NCBI Taxonomy" id="111806"/>
    <lineage>
        <taxon>Bacteria</taxon>
        <taxon>Bacillati</taxon>
        <taxon>Actinomycetota</taxon>
        <taxon>Actinomycetes</taxon>
        <taxon>Streptosporangiales</taxon>
        <taxon>Thermomonosporaceae</taxon>
        <taxon>Thermomonospora</taxon>
    </lineage>
</organism>
<dbReference type="PANTHER" id="PTHR34853:SF1">
    <property type="entry name" value="LIPASE 5"/>
    <property type="match status" value="1"/>
</dbReference>
<dbReference type="AlphaFoldDB" id="A0A3D9SS62"/>
<dbReference type="InterPro" id="IPR029058">
    <property type="entry name" value="AB_hydrolase_fold"/>
</dbReference>
<reference evidence="2 3" key="1">
    <citation type="submission" date="2018-08" db="EMBL/GenBank/DDBJ databases">
        <title>Sequencing the genomes of 1000 actinobacteria strains.</title>
        <authorList>
            <person name="Klenk H.-P."/>
        </authorList>
    </citation>
    <scope>NUCLEOTIDE SEQUENCE [LARGE SCALE GENOMIC DNA]</scope>
    <source>
        <strain evidence="2 3">DSM 43927</strain>
    </source>
</reference>
<feature type="region of interest" description="Disordered" evidence="1">
    <location>
        <begin position="1"/>
        <end position="21"/>
    </location>
</feature>
<dbReference type="GO" id="GO:0004806">
    <property type="term" value="F:triacylglycerol lipase activity"/>
    <property type="evidence" value="ECO:0007669"/>
    <property type="project" value="InterPro"/>
</dbReference>
<proteinExistence type="predicted"/>
<comment type="caution">
    <text evidence="2">The sequence shown here is derived from an EMBL/GenBank/DDBJ whole genome shotgun (WGS) entry which is preliminary data.</text>
</comment>
<keyword evidence="3" id="KW-1185">Reference proteome</keyword>
<dbReference type="RefSeq" id="WP_245973995.1">
    <property type="nucleotide sequence ID" value="NZ_QTTT01000001.1"/>
</dbReference>
<dbReference type="EMBL" id="QTTT01000001">
    <property type="protein sequence ID" value="REE95464.1"/>
    <property type="molecule type" value="Genomic_DNA"/>
</dbReference>
<dbReference type="Pfam" id="PF03583">
    <property type="entry name" value="LIP"/>
    <property type="match status" value="1"/>
</dbReference>
<dbReference type="PIRSF" id="PIRSF029171">
    <property type="entry name" value="Esterase_LipA"/>
    <property type="match status" value="1"/>
</dbReference>
<accession>A0A3D9SS62</accession>
<name>A0A3D9SS62_9ACTN</name>
<dbReference type="SUPFAM" id="SSF53474">
    <property type="entry name" value="alpha/beta-Hydrolases"/>
    <property type="match status" value="1"/>
</dbReference>
<dbReference type="InterPro" id="IPR005152">
    <property type="entry name" value="Lipase_secreted"/>
</dbReference>
<gene>
    <name evidence="2" type="ORF">DFJ69_0854</name>
</gene>
<evidence type="ECO:0000313" key="3">
    <source>
        <dbReference type="Proteomes" id="UP000256661"/>
    </source>
</evidence>
<dbReference type="GO" id="GO:0016042">
    <property type="term" value="P:lipid catabolic process"/>
    <property type="evidence" value="ECO:0007669"/>
    <property type="project" value="InterPro"/>
</dbReference>
<evidence type="ECO:0000256" key="1">
    <source>
        <dbReference type="SAM" id="MobiDB-lite"/>
    </source>
</evidence>
<dbReference type="Gene3D" id="3.40.50.1820">
    <property type="entry name" value="alpha/beta hydrolase"/>
    <property type="match status" value="2"/>
</dbReference>
<dbReference type="Proteomes" id="UP000256661">
    <property type="component" value="Unassembled WGS sequence"/>
</dbReference>
<dbReference type="PANTHER" id="PTHR34853">
    <property type="match status" value="1"/>
</dbReference>
<sequence>MGDATPPHATAITTNPTNDATAPHATTVAVAASPRMSGATTPRATTVAVVAAFALVGGGTVAHAAAAPQSAGTVLSATPLPPALWIPGTGRAYRVTYLSPGPSGRLLPTTGAIFIPKGAREDRPVVSWAHGTVGLGDSCAPSSAGRSQRDLTYLAHWMSQGYAVVSTDYSGLGGPGVHPYLDGRTAGRNVTDMVRAARRVDRSLSRRWVAIGQSQGGHAALVTASLATRYAPDLDFRGAVATGAPSNLAAVFSLAGPYLPRIPFAATYTTYLLAGLKAARPGFDVDRYLTAEGRAAVRDAETLCYADQTRRMAGLSIADLLSRTLLDPAFRSTAKDVTDVPVKGYDRPLFIAQGTRDTDVPLPLSWKLVGDLTAHGVRHVYRVYPGSDHSATMAASLPDTTPFVARLFR</sequence>
<protein>
    <submittedName>
        <fullName evidence="2">Secretory lipase</fullName>
    </submittedName>
</protein>
<evidence type="ECO:0000313" key="2">
    <source>
        <dbReference type="EMBL" id="REE95464.1"/>
    </source>
</evidence>